<comment type="caution">
    <text evidence="1">The sequence shown here is derived from an EMBL/GenBank/DDBJ whole genome shotgun (WGS) entry which is preliminary data.</text>
</comment>
<reference evidence="2" key="1">
    <citation type="journal article" date="2019" name="Int. J. Syst. Evol. Microbiol.">
        <title>The Global Catalogue of Microorganisms (GCM) 10K type strain sequencing project: providing services to taxonomists for standard genome sequencing and annotation.</title>
        <authorList>
            <consortium name="The Broad Institute Genomics Platform"/>
            <consortium name="The Broad Institute Genome Sequencing Center for Infectious Disease"/>
            <person name="Wu L."/>
            <person name="Ma J."/>
        </authorList>
    </citation>
    <scope>NUCLEOTIDE SEQUENCE [LARGE SCALE GENOMIC DNA]</scope>
    <source>
        <strain evidence="2">KCTC 52416</strain>
    </source>
</reference>
<proteinExistence type="predicted"/>
<protein>
    <submittedName>
        <fullName evidence="1">Uncharacterized protein</fullName>
    </submittedName>
</protein>
<dbReference type="Proteomes" id="UP001595526">
    <property type="component" value="Unassembled WGS sequence"/>
</dbReference>
<evidence type="ECO:0000313" key="1">
    <source>
        <dbReference type="EMBL" id="MFC3196610.1"/>
    </source>
</evidence>
<gene>
    <name evidence="1" type="ORF">ACFOET_03200</name>
</gene>
<accession>A0ABV7JES1</accession>
<keyword evidence="2" id="KW-1185">Reference proteome</keyword>
<name>A0ABV7JES1_9SPHI</name>
<dbReference type="RefSeq" id="WP_379019483.1">
    <property type="nucleotide sequence ID" value="NZ_JBHRTA010000008.1"/>
</dbReference>
<dbReference type="EMBL" id="JBHRTA010000008">
    <property type="protein sequence ID" value="MFC3196610.1"/>
    <property type="molecule type" value="Genomic_DNA"/>
</dbReference>
<sequence>MQLSKPSLVTYQVLVHDGASVSAVTYQTTKGEVSIDAPPIPFEVTVQMEKGDTVKLVAEGNPKTGNIVLTYQVQEVNTSDATVLSSSLSRVWIMKDGTCQ</sequence>
<organism evidence="1 2">
    <name type="scientific">Parapedobacter deserti</name>
    <dbReference type="NCBI Taxonomy" id="1912957"/>
    <lineage>
        <taxon>Bacteria</taxon>
        <taxon>Pseudomonadati</taxon>
        <taxon>Bacteroidota</taxon>
        <taxon>Sphingobacteriia</taxon>
        <taxon>Sphingobacteriales</taxon>
        <taxon>Sphingobacteriaceae</taxon>
        <taxon>Parapedobacter</taxon>
    </lineage>
</organism>
<evidence type="ECO:0000313" key="2">
    <source>
        <dbReference type="Proteomes" id="UP001595526"/>
    </source>
</evidence>